<protein>
    <submittedName>
        <fullName evidence="1">Uncharacterized protein</fullName>
    </submittedName>
</protein>
<keyword evidence="2" id="KW-1185">Reference proteome</keyword>
<dbReference type="Proteomes" id="UP001178461">
    <property type="component" value="Chromosome 9"/>
</dbReference>
<proteinExistence type="predicted"/>
<evidence type="ECO:0000313" key="1">
    <source>
        <dbReference type="EMBL" id="CAI5784846.1"/>
    </source>
</evidence>
<evidence type="ECO:0000313" key="2">
    <source>
        <dbReference type="Proteomes" id="UP001178461"/>
    </source>
</evidence>
<name>A0AA35KWB3_9SAUR</name>
<dbReference type="AlphaFoldDB" id="A0AA35KWB3"/>
<gene>
    <name evidence="1" type="ORF">PODLI_1B009748</name>
</gene>
<accession>A0AA35KWB3</accession>
<organism evidence="1 2">
    <name type="scientific">Podarcis lilfordi</name>
    <name type="common">Lilford's wall lizard</name>
    <dbReference type="NCBI Taxonomy" id="74358"/>
    <lineage>
        <taxon>Eukaryota</taxon>
        <taxon>Metazoa</taxon>
        <taxon>Chordata</taxon>
        <taxon>Craniata</taxon>
        <taxon>Vertebrata</taxon>
        <taxon>Euteleostomi</taxon>
        <taxon>Lepidosauria</taxon>
        <taxon>Squamata</taxon>
        <taxon>Bifurcata</taxon>
        <taxon>Unidentata</taxon>
        <taxon>Episquamata</taxon>
        <taxon>Laterata</taxon>
        <taxon>Lacertibaenia</taxon>
        <taxon>Lacertidae</taxon>
        <taxon>Podarcis</taxon>
    </lineage>
</organism>
<dbReference type="EMBL" id="OX395134">
    <property type="protein sequence ID" value="CAI5784846.1"/>
    <property type="molecule type" value="Genomic_DNA"/>
</dbReference>
<reference evidence="1" key="1">
    <citation type="submission" date="2022-12" db="EMBL/GenBank/DDBJ databases">
        <authorList>
            <person name="Alioto T."/>
            <person name="Alioto T."/>
            <person name="Gomez Garrido J."/>
        </authorList>
    </citation>
    <scope>NUCLEOTIDE SEQUENCE</scope>
</reference>
<sequence length="82" mass="9495">MECVTVAMAIKIHERADLTLSGQGHFISLECTMARGSSCPATREENIRCVYNKRYAFSKFPQRKENRGEKEQIFPRNRTCPR</sequence>